<name>A0ABW3ZE79_9RHOB</name>
<comment type="caution">
    <text evidence="2">The sequence shown here is derived from an EMBL/GenBank/DDBJ whole genome shotgun (WGS) entry which is preliminary data.</text>
</comment>
<evidence type="ECO:0000256" key="1">
    <source>
        <dbReference type="SAM" id="SignalP"/>
    </source>
</evidence>
<reference evidence="3" key="1">
    <citation type="journal article" date="2019" name="Int. J. Syst. Evol. Microbiol.">
        <title>The Global Catalogue of Microorganisms (GCM) 10K type strain sequencing project: providing services to taxonomists for standard genome sequencing and annotation.</title>
        <authorList>
            <consortium name="The Broad Institute Genomics Platform"/>
            <consortium name="The Broad Institute Genome Sequencing Center for Infectious Disease"/>
            <person name="Wu L."/>
            <person name="Ma J."/>
        </authorList>
    </citation>
    <scope>NUCLEOTIDE SEQUENCE [LARGE SCALE GENOMIC DNA]</scope>
    <source>
        <strain evidence="3">CCUG 62953</strain>
    </source>
</reference>
<dbReference type="EMBL" id="JBHTMU010000004">
    <property type="protein sequence ID" value="MFD1341423.1"/>
    <property type="molecule type" value="Genomic_DNA"/>
</dbReference>
<keyword evidence="3" id="KW-1185">Reference proteome</keyword>
<feature type="signal peptide" evidence="1">
    <location>
        <begin position="1"/>
        <end position="21"/>
    </location>
</feature>
<gene>
    <name evidence="2" type="ORF">ACFQ4E_03235</name>
</gene>
<organism evidence="2 3">
    <name type="scientific">Litorisediminicola beolgyonensis</name>
    <dbReference type="NCBI Taxonomy" id="1173614"/>
    <lineage>
        <taxon>Bacteria</taxon>
        <taxon>Pseudomonadati</taxon>
        <taxon>Pseudomonadota</taxon>
        <taxon>Alphaproteobacteria</taxon>
        <taxon>Rhodobacterales</taxon>
        <taxon>Paracoccaceae</taxon>
        <taxon>Litorisediminicola</taxon>
    </lineage>
</organism>
<proteinExistence type="predicted"/>
<keyword evidence="1" id="KW-0732">Signal</keyword>
<feature type="chain" id="PRO_5046597385" evidence="1">
    <location>
        <begin position="22"/>
        <end position="215"/>
    </location>
</feature>
<dbReference type="Proteomes" id="UP001597135">
    <property type="component" value="Unassembled WGS sequence"/>
</dbReference>
<dbReference type="InterPro" id="IPR021409">
    <property type="entry name" value="DUF3047"/>
</dbReference>
<evidence type="ECO:0000313" key="3">
    <source>
        <dbReference type="Proteomes" id="UP001597135"/>
    </source>
</evidence>
<dbReference type="Pfam" id="PF11249">
    <property type="entry name" value="DUF3047"/>
    <property type="match status" value="1"/>
</dbReference>
<evidence type="ECO:0000313" key="2">
    <source>
        <dbReference type="EMBL" id="MFD1341423.1"/>
    </source>
</evidence>
<dbReference type="RefSeq" id="WP_386801481.1">
    <property type="nucleotide sequence ID" value="NZ_JBHTMU010000004.1"/>
</dbReference>
<accession>A0ABW3ZE79</accession>
<sequence length="215" mass="22676">MRFCPILAVALSLAVAPSAYAGAVSFDDRWEHQRFSLFSANDFDHEGATLDVVSEGTVSLTWLALPEADWGARAASWDWSVTEGVPATDLTKKGGDDRDLALYFVFLPETVARELSGAPIRKLLDAAEARVLVYVWGGQSAPGSVLPSPYLGDRGKTVVLNGAGTGQASESVDLAADHERAFGGAPERLVGLAVSADSDDTKSVIRGAVSNLVLN</sequence>
<protein>
    <submittedName>
        <fullName evidence="2">DUF3047 domain-containing protein</fullName>
    </submittedName>
</protein>